<evidence type="ECO:0000313" key="3">
    <source>
        <dbReference type="EMBL" id="MED6245951.1"/>
    </source>
</evidence>
<evidence type="ECO:0000313" key="4">
    <source>
        <dbReference type="Proteomes" id="UP001345963"/>
    </source>
</evidence>
<proteinExistence type="predicted"/>
<dbReference type="PANTHER" id="PTHR15901:SF15">
    <property type="entry name" value="TESTICULAR HAPLOID EXPRESSED GENE PROTEIN-LIKE"/>
    <property type="match status" value="1"/>
</dbReference>
<protein>
    <recommendedName>
        <fullName evidence="5">Testicular haploid expressed protein</fullName>
    </recommendedName>
</protein>
<dbReference type="Proteomes" id="UP001345963">
    <property type="component" value="Unassembled WGS sequence"/>
</dbReference>
<feature type="region of interest" description="Disordered" evidence="2">
    <location>
        <begin position="1"/>
        <end position="23"/>
    </location>
</feature>
<accession>A0ABU7B688</accession>
<dbReference type="Pfam" id="PF14912">
    <property type="entry name" value="THEG"/>
    <property type="match status" value="3"/>
</dbReference>
<keyword evidence="4" id="KW-1185">Reference proteome</keyword>
<name>A0ABU7B688_9TELE</name>
<feature type="compositionally biased region" description="Basic and acidic residues" evidence="2">
    <location>
        <begin position="49"/>
        <end position="65"/>
    </location>
</feature>
<dbReference type="InterPro" id="IPR006623">
    <property type="entry name" value="THEG"/>
</dbReference>
<sequence length="242" mass="27696">MSEKQGVPSRFGPSKSEKLSWGNQEPIWPISTSALKVTPSSRIQYLAQHKRDFSAREDPRRKQEKDEEEEACFFRKTKHPSFKTSQYENTLRLSAPKMRSCGSQEPGPLHTPQCENNCPIWHVDPRVRNFIITARLLQLSQPKQTHPDYHSNRESAASIVCFASREAQISQRLVQLSLPKLKQSNICCQLGHLEETIWTVSRAAKKASASVRVEKLAAPKQLHKDYIPPQEPVWSRKNSKTN</sequence>
<comment type="caution">
    <text evidence="3">The sequence shown here is derived from an EMBL/GenBank/DDBJ whole genome shotgun (WGS) entry which is preliminary data.</text>
</comment>
<dbReference type="InterPro" id="IPR042401">
    <property type="entry name" value="SPMAP2-like"/>
</dbReference>
<dbReference type="SMART" id="SM00705">
    <property type="entry name" value="THEG"/>
    <property type="match status" value="4"/>
</dbReference>
<evidence type="ECO:0000256" key="1">
    <source>
        <dbReference type="ARBA" id="ARBA00022737"/>
    </source>
</evidence>
<feature type="region of interest" description="Disordered" evidence="2">
    <location>
        <begin position="48"/>
        <end position="70"/>
    </location>
</feature>
<reference evidence="3 4" key="1">
    <citation type="submission" date="2021-07" db="EMBL/GenBank/DDBJ databases">
        <authorList>
            <person name="Palmer J.M."/>
        </authorList>
    </citation>
    <scope>NUCLEOTIDE SEQUENCE [LARGE SCALE GENOMIC DNA]</scope>
    <source>
        <strain evidence="3 4">AT_MEX2019</strain>
        <tissue evidence="3">Muscle</tissue>
    </source>
</reference>
<gene>
    <name evidence="3" type="ORF">ATANTOWER_010732</name>
</gene>
<dbReference type="PANTHER" id="PTHR15901">
    <property type="entry name" value="TESTICULAR HAPLOID EXPRESSED GENE PROTEIN"/>
    <property type="match status" value="1"/>
</dbReference>
<organism evidence="3 4">
    <name type="scientific">Ataeniobius toweri</name>
    <dbReference type="NCBI Taxonomy" id="208326"/>
    <lineage>
        <taxon>Eukaryota</taxon>
        <taxon>Metazoa</taxon>
        <taxon>Chordata</taxon>
        <taxon>Craniata</taxon>
        <taxon>Vertebrata</taxon>
        <taxon>Euteleostomi</taxon>
        <taxon>Actinopterygii</taxon>
        <taxon>Neopterygii</taxon>
        <taxon>Teleostei</taxon>
        <taxon>Neoteleostei</taxon>
        <taxon>Acanthomorphata</taxon>
        <taxon>Ovalentaria</taxon>
        <taxon>Atherinomorphae</taxon>
        <taxon>Cyprinodontiformes</taxon>
        <taxon>Goodeidae</taxon>
        <taxon>Ataeniobius</taxon>
    </lineage>
</organism>
<dbReference type="EMBL" id="JAHUTI010041699">
    <property type="protein sequence ID" value="MED6245951.1"/>
    <property type="molecule type" value="Genomic_DNA"/>
</dbReference>
<evidence type="ECO:0000256" key="2">
    <source>
        <dbReference type="SAM" id="MobiDB-lite"/>
    </source>
</evidence>
<evidence type="ECO:0008006" key="5">
    <source>
        <dbReference type="Google" id="ProtNLM"/>
    </source>
</evidence>
<keyword evidence="1" id="KW-0677">Repeat</keyword>